<keyword evidence="2" id="KW-1185">Reference proteome</keyword>
<dbReference type="SUPFAM" id="SSF56219">
    <property type="entry name" value="DNase I-like"/>
    <property type="match status" value="1"/>
</dbReference>
<protein>
    <submittedName>
        <fullName evidence="1">Reverse transcriptase (RNA-dependent DNA polymerase)</fullName>
    </submittedName>
</protein>
<accession>F9WLF7</accession>
<organism evidence="1 2">
    <name type="scientific">Trypanosoma vivax (strain Y486)</name>
    <dbReference type="NCBI Taxonomy" id="1055687"/>
    <lineage>
        <taxon>Eukaryota</taxon>
        <taxon>Discoba</taxon>
        <taxon>Euglenozoa</taxon>
        <taxon>Kinetoplastea</taxon>
        <taxon>Metakinetoplastina</taxon>
        <taxon>Trypanosomatida</taxon>
        <taxon>Trypanosomatidae</taxon>
        <taxon>Trypanosoma</taxon>
        <taxon>Duttonella</taxon>
    </lineage>
</organism>
<keyword evidence="1" id="KW-0808">Transferase</keyword>
<evidence type="ECO:0000313" key="1">
    <source>
        <dbReference type="EMBL" id="CCD18348.1"/>
    </source>
</evidence>
<dbReference type="PANTHER" id="PTHR36688">
    <property type="entry name" value="ENDO/EXONUCLEASE/PHOSPHATASE DOMAIN-CONTAINING PROTEIN"/>
    <property type="match status" value="1"/>
</dbReference>
<dbReference type="GO" id="GO:0003964">
    <property type="term" value="F:RNA-directed DNA polymerase activity"/>
    <property type="evidence" value="ECO:0007669"/>
    <property type="project" value="UniProtKB-KW"/>
</dbReference>
<dbReference type="InterPro" id="IPR036691">
    <property type="entry name" value="Endo/exonu/phosph_ase_sf"/>
</dbReference>
<dbReference type="VEuPathDB" id="TriTrypDB:TvY486_0010250"/>
<dbReference type="PANTHER" id="PTHR36688:SF2">
    <property type="entry name" value="ENDONUCLEASE_EXONUCLEASE_PHOSPHATASE DOMAIN-CONTAINING PROTEIN"/>
    <property type="match status" value="1"/>
</dbReference>
<dbReference type="AlphaFoldDB" id="F9WLF7"/>
<keyword evidence="1" id="KW-0548">Nucleotidyltransferase</keyword>
<name>F9WLF7_TRYVY</name>
<dbReference type="EMBL" id="CAEX01000959">
    <property type="protein sequence ID" value="CCD18348.1"/>
    <property type="molecule type" value="Genomic_DNA"/>
</dbReference>
<sequence length="347" mass="38407">MNTLPGASAPLVVGAGVNSHHVLWDPFRPSDDKGERIVDWCVQSGLSIANAGSATGRQPGTAALSPPDITLCRDCEISNWKSALSPDSDHYWITFDAFAGTRLDVIAPSKHARALYAWSKARWHEFRKLSDEFIFRRMARSAKGADALNDAVTRGIRMAARRTFPKGKGVPPPFWTPELTKLDVAVQECKNERKRDALIRWRRKVLADTAPGRWKESVSKLSATQSLSWNLVKSIYAPRPLTSPVLVVDGHPLTKRQQAQALANMHMTRSTKAPQAPEMKIPSTRRSTFQPITEAELDVALRELSSGTAPGDDEIHCEELKQLGRETKKCVVRLFNSSLLKGQAPAK</sequence>
<keyword evidence="1" id="KW-0695">RNA-directed DNA polymerase</keyword>
<proteinExistence type="predicted"/>
<dbReference type="Proteomes" id="UP000009027">
    <property type="component" value="Unassembled WGS sequence"/>
</dbReference>
<reference evidence="1 2" key="1">
    <citation type="journal article" date="2012" name="Proc. Natl. Acad. Sci. U.S.A.">
        <title>Antigenic diversity is generated by distinct evolutionary mechanisms in African trypanosome species.</title>
        <authorList>
            <person name="Jackson A.P."/>
            <person name="Berry A."/>
            <person name="Aslett M."/>
            <person name="Allison H.C."/>
            <person name="Burton P."/>
            <person name="Vavrova-Anderson J."/>
            <person name="Brown R."/>
            <person name="Browne H."/>
            <person name="Corton N."/>
            <person name="Hauser H."/>
            <person name="Gamble J."/>
            <person name="Gilderthorp R."/>
            <person name="Marcello L."/>
            <person name="McQuillan J."/>
            <person name="Otto T.D."/>
            <person name="Quail M.A."/>
            <person name="Sanders M.J."/>
            <person name="van Tonder A."/>
            <person name="Ginger M.L."/>
            <person name="Field M.C."/>
            <person name="Barry J.D."/>
            <person name="Hertz-Fowler C."/>
            <person name="Berriman M."/>
        </authorList>
    </citation>
    <scope>NUCLEOTIDE SEQUENCE</scope>
    <source>
        <strain evidence="1 2">Y486</strain>
    </source>
</reference>
<gene>
    <name evidence="1" type="ORF">TvY486_0010250</name>
</gene>
<evidence type="ECO:0000313" key="2">
    <source>
        <dbReference type="Proteomes" id="UP000009027"/>
    </source>
</evidence>
<dbReference type="InterPro" id="IPR052560">
    <property type="entry name" value="RdDP_mobile_element"/>
</dbReference>
<dbReference type="Gene3D" id="3.60.10.10">
    <property type="entry name" value="Endonuclease/exonuclease/phosphatase"/>
    <property type="match status" value="1"/>
</dbReference>